<organism evidence="2 3">
    <name type="scientific">Macleaya cordata</name>
    <name type="common">Five-seeded plume-poppy</name>
    <name type="synonym">Bocconia cordata</name>
    <dbReference type="NCBI Taxonomy" id="56857"/>
    <lineage>
        <taxon>Eukaryota</taxon>
        <taxon>Viridiplantae</taxon>
        <taxon>Streptophyta</taxon>
        <taxon>Embryophyta</taxon>
        <taxon>Tracheophyta</taxon>
        <taxon>Spermatophyta</taxon>
        <taxon>Magnoliopsida</taxon>
        <taxon>Ranunculales</taxon>
        <taxon>Papaveraceae</taxon>
        <taxon>Papaveroideae</taxon>
        <taxon>Macleaya</taxon>
    </lineage>
</organism>
<dbReference type="OrthoDB" id="1937086at2759"/>
<name>A0A200RE39_MACCD</name>
<gene>
    <name evidence="2" type="ORF">BVC80_8831g5</name>
</gene>
<keyword evidence="3" id="KW-1185">Reference proteome</keyword>
<comment type="caution">
    <text evidence="2">The sequence shown here is derived from an EMBL/GenBank/DDBJ whole genome shotgun (WGS) entry which is preliminary data.</text>
</comment>
<dbReference type="Proteomes" id="UP000195402">
    <property type="component" value="Unassembled WGS sequence"/>
</dbReference>
<evidence type="ECO:0000256" key="1">
    <source>
        <dbReference type="SAM" id="MobiDB-lite"/>
    </source>
</evidence>
<evidence type="ECO:0000313" key="3">
    <source>
        <dbReference type="Proteomes" id="UP000195402"/>
    </source>
</evidence>
<dbReference type="STRING" id="56857.A0A200RE39"/>
<feature type="region of interest" description="Disordered" evidence="1">
    <location>
        <begin position="1"/>
        <end position="58"/>
    </location>
</feature>
<feature type="compositionally biased region" description="Low complexity" evidence="1">
    <location>
        <begin position="20"/>
        <end position="53"/>
    </location>
</feature>
<dbReference type="InParanoid" id="A0A200RE39"/>
<sequence>MENDQGDLADIVRASGGGSSSSTTGNKNNNNNQQQISTDWQFPSKPIKFPSSSAGIEEDPVDNFGDPFSSTRDPLLQELEDIATARSGFFENSNSLDPVKMNVVAEDDTSICSSLLAQRILDEEMKRPCNIFSRMLQISPNTKMPVSPIDLSASASPSGTSSSSCLIVNNDMVVNKASSSTGCSVDNSAAVVQISSPRNTGIKRR</sequence>
<dbReference type="EMBL" id="MVGT01000002">
    <property type="protein sequence ID" value="OVA20968.1"/>
    <property type="molecule type" value="Genomic_DNA"/>
</dbReference>
<dbReference type="AlphaFoldDB" id="A0A200RE39"/>
<reference evidence="2 3" key="1">
    <citation type="journal article" date="2017" name="Mol. Plant">
        <title>The Genome of Medicinal Plant Macleaya cordata Provides New Insights into Benzylisoquinoline Alkaloids Metabolism.</title>
        <authorList>
            <person name="Liu X."/>
            <person name="Liu Y."/>
            <person name="Huang P."/>
            <person name="Ma Y."/>
            <person name="Qing Z."/>
            <person name="Tang Q."/>
            <person name="Cao H."/>
            <person name="Cheng P."/>
            <person name="Zheng Y."/>
            <person name="Yuan Z."/>
            <person name="Zhou Y."/>
            <person name="Liu J."/>
            <person name="Tang Z."/>
            <person name="Zhuo Y."/>
            <person name="Zhang Y."/>
            <person name="Yu L."/>
            <person name="Huang J."/>
            <person name="Yang P."/>
            <person name="Peng Q."/>
            <person name="Zhang J."/>
            <person name="Jiang W."/>
            <person name="Zhang Z."/>
            <person name="Lin K."/>
            <person name="Ro D.K."/>
            <person name="Chen X."/>
            <person name="Xiong X."/>
            <person name="Shang Y."/>
            <person name="Huang S."/>
            <person name="Zeng J."/>
        </authorList>
    </citation>
    <scope>NUCLEOTIDE SEQUENCE [LARGE SCALE GENOMIC DNA]</scope>
    <source>
        <strain evidence="3">cv. BLH2017</strain>
        <tissue evidence="2">Root</tissue>
    </source>
</reference>
<accession>A0A200RE39</accession>
<evidence type="ECO:0000313" key="2">
    <source>
        <dbReference type="EMBL" id="OVA20968.1"/>
    </source>
</evidence>
<protein>
    <submittedName>
        <fullName evidence="2">Uncharacterized protein</fullName>
    </submittedName>
</protein>
<proteinExistence type="predicted"/>